<dbReference type="Proteomes" id="UP000284868">
    <property type="component" value="Unassembled WGS sequence"/>
</dbReference>
<organism evidence="12 13">
    <name type="scientific">Amedibacillus dolichus</name>
    <dbReference type="NCBI Taxonomy" id="31971"/>
    <lineage>
        <taxon>Bacteria</taxon>
        <taxon>Bacillati</taxon>
        <taxon>Bacillota</taxon>
        <taxon>Erysipelotrichia</taxon>
        <taxon>Erysipelotrichales</taxon>
        <taxon>Erysipelotrichaceae</taxon>
        <taxon>Amedibacillus</taxon>
    </lineage>
</organism>
<evidence type="ECO:0000256" key="2">
    <source>
        <dbReference type="ARBA" id="ARBA00022448"/>
    </source>
</evidence>
<dbReference type="EMBL" id="JAGZMZ010000002">
    <property type="protein sequence ID" value="MBS4883407.1"/>
    <property type="molecule type" value="Genomic_DNA"/>
</dbReference>
<dbReference type="PANTHER" id="PTHR32024:SF1">
    <property type="entry name" value="KTR SYSTEM POTASSIUM UPTAKE PROTEIN B"/>
    <property type="match status" value="1"/>
</dbReference>
<evidence type="ECO:0000256" key="1">
    <source>
        <dbReference type="ARBA" id="ARBA00004651"/>
    </source>
</evidence>
<dbReference type="InterPro" id="IPR003445">
    <property type="entry name" value="Cat_transpt"/>
</dbReference>
<feature type="transmembrane region" description="Helical" evidence="10">
    <location>
        <begin position="80"/>
        <end position="104"/>
    </location>
</feature>
<keyword evidence="3" id="KW-1003">Cell membrane</keyword>
<comment type="caution">
    <text evidence="12">The sequence shown here is derived from an EMBL/GenBank/DDBJ whole genome shotgun (WGS) entry which is preliminary data.</text>
</comment>
<dbReference type="AlphaFoldDB" id="A0A415P804"/>
<keyword evidence="7 10" id="KW-1133">Transmembrane helix</keyword>
<feature type="transmembrane region" description="Helical" evidence="10">
    <location>
        <begin position="362"/>
        <end position="385"/>
    </location>
</feature>
<feature type="transmembrane region" description="Helical" evidence="10">
    <location>
        <begin position="20"/>
        <end position="39"/>
    </location>
</feature>
<dbReference type="PANTHER" id="PTHR32024">
    <property type="entry name" value="TRK SYSTEM POTASSIUM UPTAKE PROTEIN TRKG-RELATED"/>
    <property type="match status" value="1"/>
</dbReference>
<dbReference type="GO" id="GO:0005886">
    <property type="term" value="C:plasma membrane"/>
    <property type="evidence" value="ECO:0007669"/>
    <property type="project" value="UniProtKB-SubCell"/>
</dbReference>
<keyword evidence="13" id="KW-1185">Reference proteome</keyword>
<feature type="transmembrane region" description="Helical" evidence="10">
    <location>
        <begin position="245"/>
        <end position="266"/>
    </location>
</feature>
<evidence type="ECO:0000256" key="10">
    <source>
        <dbReference type="SAM" id="Phobius"/>
    </source>
</evidence>
<feature type="transmembrane region" description="Helical" evidence="10">
    <location>
        <begin position="314"/>
        <end position="342"/>
    </location>
</feature>
<protein>
    <submittedName>
        <fullName evidence="12">TrkH family potassium uptake protein</fullName>
    </submittedName>
</protein>
<dbReference type="GO" id="GO:0015379">
    <property type="term" value="F:potassium:chloride symporter activity"/>
    <property type="evidence" value="ECO:0007669"/>
    <property type="project" value="InterPro"/>
</dbReference>
<evidence type="ECO:0000313" key="12">
    <source>
        <dbReference type="EMBL" id="RHM08871.1"/>
    </source>
</evidence>
<feature type="transmembrane region" description="Helical" evidence="10">
    <location>
        <begin position="135"/>
        <end position="155"/>
    </location>
</feature>
<keyword evidence="9 10" id="KW-0472">Membrane</keyword>
<evidence type="ECO:0000313" key="11">
    <source>
        <dbReference type="EMBL" id="MBS4883407.1"/>
    </source>
</evidence>
<dbReference type="Proteomes" id="UP000753219">
    <property type="component" value="Unassembled WGS sequence"/>
</dbReference>
<gene>
    <name evidence="12" type="ORF">DWZ83_07805</name>
    <name evidence="11" type="ORF">KHZ85_01420</name>
</gene>
<reference evidence="12 13" key="1">
    <citation type="submission" date="2018-08" db="EMBL/GenBank/DDBJ databases">
        <title>A genome reference for cultivated species of the human gut microbiota.</title>
        <authorList>
            <person name="Zou Y."/>
            <person name="Xue W."/>
            <person name="Luo G."/>
        </authorList>
    </citation>
    <scope>NUCLEOTIDE SEQUENCE [LARGE SCALE GENOMIC DNA]</scope>
    <source>
        <strain evidence="12 13">AF35-6BH</strain>
    </source>
</reference>
<evidence type="ECO:0000256" key="7">
    <source>
        <dbReference type="ARBA" id="ARBA00022989"/>
    </source>
</evidence>
<feature type="transmembrane region" description="Helical" evidence="10">
    <location>
        <begin position="418"/>
        <end position="440"/>
    </location>
</feature>
<dbReference type="OrthoDB" id="9810952at2"/>
<feature type="transmembrane region" description="Helical" evidence="10">
    <location>
        <begin position="196"/>
        <end position="216"/>
    </location>
</feature>
<evidence type="ECO:0000256" key="5">
    <source>
        <dbReference type="ARBA" id="ARBA00022692"/>
    </source>
</evidence>
<proteinExistence type="predicted"/>
<keyword evidence="4" id="KW-0633">Potassium transport</keyword>
<keyword evidence="5 10" id="KW-0812">Transmembrane</keyword>
<evidence type="ECO:0000256" key="3">
    <source>
        <dbReference type="ARBA" id="ARBA00022475"/>
    </source>
</evidence>
<dbReference type="InterPro" id="IPR004772">
    <property type="entry name" value="TrkH"/>
</dbReference>
<evidence type="ECO:0000256" key="8">
    <source>
        <dbReference type="ARBA" id="ARBA00023065"/>
    </source>
</evidence>
<evidence type="ECO:0000256" key="4">
    <source>
        <dbReference type="ARBA" id="ARBA00022538"/>
    </source>
</evidence>
<dbReference type="NCBIfam" id="TIGR00933">
    <property type="entry name" value="2a38"/>
    <property type="match status" value="1"/>
</dbReference>
<evidence type="ECO:0000256" key="9">
    <source>
        <dbReference type="ARBA" id="ARBA00023136"/>
    </source>
</evidence>
<comment type="subcellular location">
    <subcellularLocation>
        <location evidence="1">Cell membrane</location>
        <topology evidence="1">Multi-pass membrane protein</topology>
    </subcellularLocation>
</comment>
<keyword evidence="8" id="KW-0406">Ion transport</keyword>
<dbReference type="Pfam" id="PF02386">
    <property type="entry name" value="TrkH"/>
    <property type="match status" value="1"/>
</dbReference>
<dbReference type="EMBL" id="QRPK01000043">
    <property type="protein sequence ID" value="RHM08871.1"/>
    <property type="molecule type" value="Genomic_DNA"/>
</dbReference>
<evidence type="ECO:0000256" key="6">
    <source>
        <dbReference type="ARBA" id="ARBA00022958"/>
    </source>
</evidence>
<name>A0A415P804_9FIRM</name>
<accession>A0A415P804</accession>
<dbReference type="RefSeq" id="WP_004800513.1">
    <property type="nucleotide sequence ID" value="NZ_CAJKGD010000001.1"/>
</dbReference>
<keyword evidence="6" id="KW-0630">Potassium</keyword>
<keyword evidence="2" id="KW-0813">Transport</keyword>
<sequence length="463" mass="50677">MVEFIHSMLNFKKMSPAQKIAASFLLVILCGTLLLMLPISNVDGNFMNPIDALFSATSATCVTGLSTINVSEQLNLFGQIVLMLLIQIGGLGLMTFMAVFLLIIKSRLSLNEKIVMKEMLNQEHVFNMKKFIVDILYYTLFFETIGAILLSIPMIEQYGLFDGSFKAIFLAVSAFCNAGFDTLGSTSLQAYADQPLICFTIMALIVLGGLGFAVWFDVRDKLVSLVKGKLAWKKFRRSLSLHTKLVLFVTFLLIVSGALFIVVFEYNNSATLGNMPFPQKIMCGLFESISLRTAGFTSINYGALQSQTSLIMMVLMFIGGCPGGTAGGIKTTTFIILVIYIIGMLKGSKQTVVFRRAIEESIVIRAMGIFFLNLVVLFVGVLLLCIIQSQDFLSIAFECVSALATVGSSLGLTGDLEALGKLVIICMMYIGRIGISTLVLSMMRQRSFDENKISLPKGNIIVG</sequence>
<evidence type="ECO:0000313" key="13">
    <source>
        <dbReference type="Proteomes" id="UP000284868"/>
    </source>
</evidence>
<reference evidence="11" key="2">
    <citation type="submission" date="2021-02" db="EMBL/GenBank/DDBJ databases">
        <title>Infant gut strain persistence is associated with maternal origin, phylogeny, and functional potential including surface adhesion and iron acquisition.</title>
        <authorList>
            <person name="Lou Y.C."/>
        </authorList>
    </citation>
    <scope>NUCLEOTIDE SEQUENCE</scope>
    <source>
        <strain evidence="11">L3_108_103G1_dasL3_108_103G1_concoct_2</strain>
    </source>
</reference>